<keyword evidence="10 11" id="KW-0275">Fatty acid biosynthesis</keyword>
<dbReference type="EC" id="2.3.1.199" evidence="11"/>
<dbReference type="Pfam" id="PF01151">
    <property type="entry name" value="ELO"/>
    <property type="match status" value="1"/>
</dbReference>
<protein>
    <recommendedName>
        <fullName evidence="11">Elongation of very long chain fatty acids protein</fullName>
        <ecNumber evidence="11">2.3.1.199</ecNumber>
    </recommendedName>
    <alternativeName>
        <fullName evidence="11">Very-long-chain 3-oxoacyl-CoA synthase</fullName>
    </alternativeName>
</protein>
<evidence type="ECO:0000256" key="6">
    <source>
        <dbReference type="ARBA" id="ARBA00022832"/>
    </source>
</evidence>
<dbReference type="GO" id="GO:0034625">
    <property type="term" value="P:fatty acid elongation, monounsaturated fatty acid"/>
    <property type="evidence" value="ECO:0007669"/>
    <property type="project" value="TreeGrafter"/>
</dbReference>
<comment type="caution">
    <text evidence="12">The sequence shown here is derived from an EMBL/GenBank/DDBJ whole genome shotgun (WGS) entry which is preliminary data.</text>
</comment>
<keyword evidence="7 11" id="KW-1133">Transmembrane helix</keyword>
<dbReference type="PROSITE" id="PS01188">
    <property type="entry name" value="ELO"/>
    <property type="match status" value="1"/>
</dbReference>
<dbReference type="GO" id="GO:0009922">
    <property type="term" value="F:fatty acid elongase activity"/>
    <property type="evidence" value="ECO:0007669"/>
    <property type="project" value="UniProtKB-EC"/>
</dbReference>
<evidence type="ECO:0000256" key="8">
    <source>
        <dbReference type="ARBA" id="ARBA00023098"/>
    </source>
</evidence>
<comment type="subcellular location">
    <subcellularLocation>
        <location evidence="1">Membrane</location>
        <topology evidence="1">Multi-pass membrane protein</topology>
    </subcellularLocation>
</comment>
<evidence type="ECO:0000256" key="2">
    <source>
        <dbReference type="ARBA" id="ARBA00005194"/>
    </source>
</evidence>
<dbReference type="InterPro" id="IPR030457">
    <property type="entry name" value="ELO_CS"/>
</dbReference>
<keyword evidence="4 11" id="KW-0808">Transferase</keyword>
<evidence type="ECO:0000313" key="13">
    <source>
        <dbReference type="Proteomes" id="UP001177023"/>
    </source>
</evidence>
<keyword evidence="5 11" id="KW-0812">Transmembrane</keyword>
<dbReference type="GO" id="GO:0019367">
    <property type="term" value="P:fatty acid elongation, saturated fatty acid"/>
    <property type="evidence" value="ECO:0007669"/>
    <property type="project" value="TreeGrafter"/>
</dbReference>
<feature type="transmembrane region" description="Helical" evidence="11">
    <location>
        <begin position="212"/>
        <end position="237"/>
    </location>
</feature>
<organism evidence="12 13">
    <name type="scientific">Mesorhabditis spiculigera</name>
    <dbReference type="NCBI Taxonomy" id="96644"/>
    <lineage>
        <taxon>Eukaryota</taxon>
        <taxon>Metazoa</taxon>
        <taxon>Ecdysozoa</taxon>
        <taxon>Nematoda</taxon>
        <taxon>Chromadorea</taxon>
        <taxon>Rhabditida</taxon>
        <taxon>Rhabditina</taxon>
        <taxon>Rhabditomorpha</taxon>
        <taxon>Rhabditoidea</taxon>
        <taxon>Rhabditidae</taxon>
        <taxon>Mesorhabditinae</taxon>
        <taxon>Mesorhabditis</taxon>
    </lineage>
</organism>
<feature type="transmembrane region" description="Helical" evidence="11">
    <location>
        <begin position="49"/>
        <end position="67"/>
    </location>
</feature>
<feature type="transmembrane region" description="Helical" evidence="11">
    <location>
        <begin position="249"/>
        <end position="274"/>
    </location>
</feature>
<dbReference type="InterPro" id="IPR002076">
    <property type="entry name" value="ELO_fam"/>
</dbReference>
<keyword evidence="3 11" id="KW-0444">Lipid biosynthesis</keyword>
<feature type="non-terminal residue" evidence="12">
    <location>
        <position position="285"/>
    </location>
</feature>
<keyword evidence="6 11" id="KW-0276">Fatty acid metabolism</keyword>
<evidence type="ECO:0000256" key="10">
    <source>
        <dbReference type="ARBA" id="ARBA00023160"/>
    </source>
</evidence>
<reference evidence="12" key="1">
    <citation type="submission" date="2023-06" db="EMBL/GenBank/DDBJ databases">
        <authorList>
            <person name="Delattre M."/>
        </authorList>
    </citation>
    <scope>NUCLEOTIDE SEQUENCE</scope>
    <source>
        <strain evidence="12">AF72</strain>
    </source>
</reference>
<keyword evidence="8 11" id="KW-0443">Lipid metabolism</keyword>
<feature type="transmembrane region" description="Helical" evidence="11">
    <location>
        <begin position="182"/>
        <end position="200"/>
    </location>
</feature>
<dbReference type="PANTHER" id="PTHR11157:SF156">
    <property type="entry name" value="FATTY ACID ELONGATION PROTEIN 4-RELATED"/>
    <property type="match status" value="1"/>
</dbReference>
<evidence type="ECO:0000256" key="7">
    <source>
        <dbReference type="ARBA" id="ARBA00022989"/>
    </source>
</evidence>
<dbReference type="GO" id="GO:0042761">
    <property type="term" value="P:very long-chain fatty acid biosynthetic process"/>
    <property type="evidence" value="ECO:0007669"/>
    <property type="project" value="TreeGrafter"/>
</dbReference>
<sequence length="285" mass="33399">MDFVNELNHFTMYREKNESFNSGYLYKYALPFEGVPQHVELTLWFQDHWYHSITISVVYYIVVRITQRGMEKRAPYRLDRALFFWNCSHALYSIVAFLRMSEDFAHSASQSFYDLVCRSVVPHDVAAFWSVTFGMSKVAEFGDTLFIVLRKRPLIFLHYYHHAAVLVYAIHSGSGHNATGRVFMMMNLFAHALMYTYFAVKAKQVNVPRWVAMGVTTVQTIQMLAGVAVSIFVWWAMRARAWKCQQSTANLYLAFFLYATFAVLFVQFFCRTYLKPREKEAKKMD</sequence>
<evidence type="ECO:0000256" key="3">
    <source>
        <dbReference type="ARBA" id="ARBA00022516"/>
    </source>
</evidence>
<dbReference type="GO" id="GO:0030148">
    <property type="term" value="P:sphingolipid biosynthetic process"/>
    <property type="evidence" value="ECO:0007669"/>
    <property type="project" value="TreeGrafter"/>
</dbReference>
<dbReference type="Proteomes" id="UP001177023">
    <property type="component" value="Unassembled WGS sequence"/>
</dbReference>
<dbReference type="PANTHER" id="PTHR11157">
    <property type="entry name" value="FATTY ACID ACYL TRANSFERASE-RELATED"/>
    <property type="match status" value="1"/>
</dbReference>
<accession>A0AA36CNW7</accession>
<evidence type="ECO:0000313" key="12">
    <source>
        <dbReference type="EMBL" id="CAJ0571759.1"/>
    </source>
</evidence>
<evidence type="ECO:0000256" key="5">
    <source>
        <dbReference type="ARBA" id="ARBA00022692"/>
    </source>
</evidence>
<keyword evidence="9 11" id="KW-0472">Membrane</keyword>
<evidence type="ECO:0000256" key="9">
    <source>
        <dbReference type="ARBA" id="ARBA00023136"/>
    </source>
</evidence>
<keyword evidence="13" id="KW-1185">Reference proteome</keyword>
<dbReference type="AlphaFoldDB" id="A0AA36CNW7"/>
<dbReference type="GO" id="GO:0005789">
    <property type="term" value="C:endoplasmic reticulum membrane"/>
    <property type="evidence" value="ECO:0007669"/>
    <property type="project" value="TreeGrafter"/>
</dbReference>
<comment type="catalytic activity">
    <reaction evidence="11">
        <text>a very-long-chain acyl-CoA + malonyl-CoA + H(+) = a very-long-chain 3-oxoacyl-CoA + CO2 + CoA</text>
        <dbReference type="Rhea" id="RHEA:32727"/>
        <dbReference type="ChEBI" id="CHEBI:15378"/>
        <dbReference type="ChEBI" id="CHEBI:16526"/>
        <dbReference type="ChEBI" id="CHEBI:57287"/>
        <dbReference type="ChEBI" id="CHEBI:57384"/>
        <dbReference type="ChEBI" id="CHEBI:90725"/>
        <dbReference type="ChEBI" id="CHEBI:90736"/>
        <dbReference type="EC" id="2.3.1.199"/>
    </reaction>
</comment>
<dbReference type="EMBL" id="CATQJA010002581">
    <property type="protein sequence ID" value="CAJ0571759.1"/>
    <property type="molecule type" value="Genomic_DNA"/>
</dbReference>
<evidence type="ECO:0000256" key="11">
    <source>
        <dbReference type="RuleBase" id="RU361115"/>
    </source>
</evidence>
<comment type="caution">
    <text evidence="11">Lacks conserved residue(s) required for the propagation of feature annotation.</text>
</comment>
<proteinExistence type="inferred from homology"/>
<evidence type="ECO:0000256" key="4">
    <source>
        <dbReference type="ARBA" id="ARBA00022679"/>
    </source>
</evidence>
<gene>
    <name evidence="12" type="ORF">MSPICULIGERA_LOCUS10159</name>
</gene>
<name>A0AA36CNW7_9BILA</name>
<dbReference type="GO" id="GO:0034626">
    <property type="term" value="P:fatty acid elongation, polyunsaturated fatty acid"/>
    <property type="evidence" value="ECO:0007669"/>
    <property type="project" value="TreeGrafter"/>
</dbReference>
<comment type="pathway">
    <text evidence="2">Lipid metabolism; fatty acid biosynthesis.</text>
</comment>
<evidence type="ECO:0000256" key="1">
    <source>
        <dbReference type="ARBA" id="ARBA00004141"/>
    </source>
</evidence>
<comment type="similarity">
    <text evidence="11">Belongs to the ELO family.</text>
</comment>